<protein>
    <submittedName>
        <fullName evidence="3">Mobile element protein</fullName>
    </submittedName>
</protein>
<evidence type="ECO:0000259" key="1">
    <source>
        <dbReference type="Pfam" id="PF01548"/>
    </source>
</evidence>
<dbReference type="NCBIfam" id="NF033542">
    <property type="entry name" value="transpos_IS110"/>
    <property type="match status" value="1"/>
</dbReference>
<accession>A0ABM5VMQ9</accession>
<evidence type="ECO:0000313" key="4">
    <source>
        <dbReference type="Proteomes" id="UP000058660"/>
    </source>
</evidence>
<gene>
    <name evidence="3" type="ORF">TO73_1601</name>
</gene>
<dbReference type="Pfam" id="PF02371">
    <property type="entry name" value="Transposase_20"/>
    <property type="match status" value="1"/>
</dbReference>
<evidence type="ECO:0000313" key="3">
    <source>
        <dbReference type="EMBL" id="ALJ91440.1"/>
    </source>
</evidence>
<dbReference type="PANTHER" id="PTHR33055:SF3">
    <property type="entry name" value="PUTATIVE TRANSPOSASE FOR IS117-RELATED"/>
    <property type="match status" value="1"/>
</dbReference>
<dbReference type="InterPro" id="IPR047650">
    <property type="entry name" value="Transpos_IS110"/>
</dbReference>
<dbReference type="InterPro" id="IPR002525">
    <property type="entry name" value="Transp_IS110-like_N"/>
</dbReference>
<feature type="domain" description="Transposase IS116/IS110/IS902 C-terminal" evidence="2">
    <location>
        <begin position="176"/>
        <end position="256"/>
    </location>
</feature>
<evidence type="ECO:0000259" key="2">
    <source>
        <dbReference type="Pfam" id="PF02371"/>
    </source>
</evidence>
<dbReference type="Proteomes" id="UP000058660">
    <property type="component" value="Chromosome"/>
</dbReference>
<dbReference type="PANTHER" id="PTHR33055">
    <property type="entry name" value="TRANSPOSASE FOR INSERTION SEQUENCE ELEMENT IS1111A"/>
    <property type="match status" value="1"/>
</dbReference>
<proteinExistence type="predicted"/>
<sequence>MALGDRVYHFPNPDGIPDILSLLPQGAIVGMESTGVYGRPLAFALHRAGFRVYVLNPAAVKAYARSLLRRAKTDTADARLVARFLAERHGDLPPYDPTPDVLYQVGLLVRFARGLTAQRVAVLNRLHAWEYAWPQGLGLEVVASVPGHLEALRGQVDRVALNMLRSDPLGWRWFTALQSLPGVGQGIALTILAYSGDMRRFSSARAYAAFTGLTPKLYQSGEIPEVGRISRMGPPPLRAAFYLAALRAREVEPYADLYGRLLSGGKPKKVALIAVANRLARHAWAVCR</sequence>
<organism evidence="3 4">
    <name type="scientific">Thermus aquaticus (strain ATCC BAA-2747 / Y51MC23)</name>
    <dbReference type="NCBI Taxonomy" id="498848"/>
    <lineage>
        <taxon>Bacteria</taxon>
        <taxon>Thermotogati</taxon>
        <taxon>Deinococcota</taxon>
        <taxon>Deinococci</taxon>
        <taxon>Thermales</taxon>
        <taxon>Thermaceae</taxon>
        <taxon>Thermus</taxon>
    </lineage>
</organism>
<reference evidence="4" key="1">
    <citation type="journal article" date="2015" name="PLoS ONE">
        <title>Complete Genome Sequence of Thermus aquaticus Y51MC23.</title>
        <authorList>
            <person name="Brumm P.J."/>
            <person name="Monsma S."/>
            <person name="Keough B."/>
            <person name="Jasinovica S."/>
            <person name="Ferguson E."/>
            <person name="Schoenfeld T."/>
            <person name="Lodes M."/>
            <person name="Mead D.A."/>
        </authorList>
    </citation>
    <scope>NUCLEOTIDE SEQUENCE [LARGE SCALE GENOMIC DNA]</scope>
    <source>
        <strain evidence="4">BAA-2747 / Y51MC23</strain>
    </source>
</reference>
<dbReference type="InterPro" id="IPR003346">
    <property type="entry name" value="Transposase_20"/>
</dbReference>
<dbReference type="EMBL" id="CP010822">
    <property type="protein sequence ID" value="ALJ91440.1"/>
    <property type="molecule type" value="Genomic_DNA"/>
</dbReference>
<dbReference type="Pfam" id="PF01548">
    <property type="entry name" value="DEDD_Tnp_IS110"/>
    <property type="match status" value="1"/>
</dbReference>
<keyword evidence="4" id="KW-1185">Reference proteome</keyword>
<name>A0ABM5VMQ9_THEA5</name>
<feature type="domain" description="Transposase IS110-like N-terminal" evidence="1">
    <location>
        <begin position="27"/>
        <end position="128"/>
    </location>
</feature>